<dbReference type="InterPro" id="IPR001509">
    <property type="entry name" value="Epimerase_deHydtase"/>
</dbReference>
<keyword evidence="8" id="KW-0119">Carbohydrate metabolism</keyword>
<evidence type="ECO:0000259" key="9">
    <source>
        <dbReference type="Pfam" id="PF01370"/>
    </source>
</evidence>
<keyword evidence="7 8" id="KW-0413">Isomerase</keyword>
<evidence type="ECO:0000256" key="8">
    <source>
        <dbReference type="RuleBase" id="RU366046"/>
    </source>
</evidence>
<evidence type="ECO:0000256" key="1">
    <source>
        <dbReference type="ARBA" id="ARBA00000014"/>
    </source>
</evidence>
<evidence type="ECO:0000256" key="4">
    <source>
        <dbReference type="ARBA" id="ARBA00004947"/>
    </source>
</evidence>
<dbReference type="NCBIfam" id="TIGR01179">
    <property type="entry name" value="galE"/>
    <property type="match status" value="1"/>
</dbReference>
<organism evidence="10 11">
    <name type="scientific">Clavelina lepadiformis</name>
    <name type="common">Light-bulb sea squirt</name>
    <name type="synonym">Ascidia lepadiformis</name>
    <dbReference type="NCBI Taxonomy" id="159417"/>
    <lineage>
        <taxon>Eukaryota</taxon>
        <taxon>Metazoa</taxon>
        <taxon>Chordata</taxon>
        <taxon>Tunicata</taxon>
        <taxon>Ascidiacea</taxon>
        <taxon>Aplousobranchia</taxon>
        <taxon>Clavelinidae</taxon>
        <taxon>Clavelina</taxon>
    </lineage>
</organism>
<accession>A0ABP0GKU4</accession>
<name>A0ABP0GKU4_CLALP</name>
<comment type="caution">
    <text evidence="10">The sequence shown here is derived from an EMBL/GenBank/DDBJ whole genome shotgun (WGS) entry which is preliminary data.</text>
</comment>
<comment type="similarity">
    <text evidence="8">Belongs to the NAD(P)-dependent epimerase/dehydratase family.</text>
</comment>
<dbReference type="InterPro" id="IPR036291">
    <property type="entry name" value="NAD(P)-bd_dom_sf"/>
</dbReference>
<comment type="pathway">
    <text evidence="4 8">Carbohydrate metabolism; galactose metabolism.</text>
</comment>
<protein>
    <recommendedName>
        <fullName evidence="8">UDP-glucose 4-epimerase</fullName>
        <ecNumber evidence="8">5.1.3.2</ecNumber>
    </recommendedName>
</protein>
<evidence type="ECO:0000256" key="5">
    <source>
        <dbReference type="ARBA" id="ARBA00023027"/>
    </source>
</evidence>
<evidence type="ECO:0000256" key="3">
    <source>
        <dbReference type="ARBA" id="ARBA00001911"/>
    </source>
</evidence>
<keyword evidence="5 8" id="KW-0520">NAD</keyword>
<evidence type="ECO:0000256" key="7">
    <source>
        <dbReference type="ARBA" id="ARBA00023235"/>
    </source>
</evidence>
<keyword evidence="6" id="KW-0299">Galactose metabolism</keyword>
<reference evidence="10 11" key="1">
    <citation type="submission" date="2024-02" db="EMBL/GenBank/DDBJ databases">
        <authorList>
            <person name="Daric V."/>
            <person name="Darras S."/>
        </authorList>
    </citation>
    <scope>NUCLEOTIDE SEQUENCE [LARGE SCALE GENOMIC DNA]</scope>
</reference>
<dbReference type="PANTHER" id="PTHR43725:SF47">
    <property type="entry name" value="UDP-GLUCOSE 4-EPIMERASE"/>
    <property type="match status" value="1"/>
</dbReference>
<comment type="catalytic activity">
    <reaction evidence="1">
        <text>UDP-N-acetyl-alpha-D-glucosamine = UDP-N-acetyl-alpha-D-galactosamine</text>
        <dbReference type="Rhea" id="RHEA:20517"/>
        <dbReference type="ChEBI" id="CHEBI:57705"/>
        <dbReference type="ChEBI" id="CHEBI:67138"/>
        <dbReference type="EC" id="5.1.3.7"/>
    </reaction>
</comment>
<dbReference type="SUPFAM" id="SSF51735">
    <property type="entry name" value="NAD(P)-binding Rossmann-fold domains"/>
    <property type="match status" value="1"/>
</dbReference>
<evidence type="ECO:0000256" key="6">
    <source>
        <dbReference type="ARBA" id="ARBA00023144"/>
    </source>
</evidence>
<dbReference type="Gene3D" id="3.40.50.720">
    <property type="entry name" value="NAD(P)-binding Rossmann-like Domain"/>
    <property type="match status" value="1"/>
</dbReference>
<comment type="cofactor">
    <cofactor evidence="3 8">
        <name>NAD(+)</name>
        <dbReference type="ChEBI" id="CHEBI:57540"/>
    </cofactor>
</comment>
<dbReference type="InterPro" id="IPR005886">
    <property type="entry name" value="UDP_G4E"/>
</dbReference>
<dbReference type="EMBL" id="CAWYQH010000119">
    <property type="protein sequence ID" value="CAK8691471.1"/>
    <property type="molecule type" value="Genomic_DNA"/>
</dbReference>
<sequence>MEKQMNGLKHRAILVTGGAGFIGSHTVVELLEENRAVVVVDNLSNAASLKGSLPPAIVRIKEIVTAEQSEKLYFREGNYGDTDILKGIFQEFEIEAVIHFAGFKAVGESKRLPLMYYRNNVAGTLYLVKAMEENGVKNMIFSSSATVYAEAPQEKLPLVEDSPVGNCTCPYASTKLFIETILKDVVQADPAWKVLSLRYFNPVGAHHSGKLGEDPKGIPNNLMPYIAQVAVGRRKHLNVYGTDFSTVDGTGVRDYVHVVDVAKGHTAALSALSSFKSGFRAYNLGSGKGTSVLEMVSAFEKASGVQIPIVEANRRPGDTAIFYCDPQRALKELGWKTERSVHDMCEDLWRFQKKNPNGYVSDCKEN</sequence>
<evidence type="ECO:0000313" key="11">
    <source>
        <dbReference type="Proteomes" id="UP001642483"/>
    </source>
</evidence>
<keyword evidence="11" id="KW-1185">Reference proteome</keyword>
<evidence type="ECO:0000313" key="10">
    <source>
        <dbReference type="EMBL" id="CAK8691471.1"/>
    </source>
</evidence>
<proteinExistence type="inferred from homology"/>
<feature type="domain" description="NAD-dependent epimerase/dehydratase" evidence="9">
    <location>
        <begin position="13"/>
        <end position="285"/>
    </location>
</feature>
<dbReference type="EC" id="5.1.3.2" evidence="8"/>
<dbReference type="NCBIfam" id="NF007956">
    <property type="entry name" value="PRK10675.1"/>
    <property type="match status" value="1"/>
</dbReference>
<dbReference type="CDD" id="cd05247">
    <property type="entry name" value="UDP_G4E_1_SDR_e"/>
    <property type="match status" value="1"/>
</dbReference>
<comment type="catalytic activity">
    <reaction evidence="2 8">
        <text>UDP-alpha-D-glucose = UDP-alpha-D-galactose</text>
        <dbReference type="Rhea" id="RHEA:22168"/>
        <dbReference type="ChEBI" id="CHEBI:58885"/>
        <dbReference type="ChEBI" id="CHEBI:66914"/>
        <dbReference type="EC" id="5.1.3.2"/>
    </reaction>
</comment>
<dbReference type="Gene3D" id="3.90.25.10">
    <property type="entry name" value="UDP-galactose 4-epimerase, domain 1"/>
    <property type="match status" value="1"/>
</dbReference>
<dbReference type="Pfam" id="PF01370">
    <property type="entry name" value="Epimerase"/>
    <property type="match status" value="1"/>
</dbReference>
<gene>
    <name evidence="10" type="ORF">CVLEPA_LOCUS24175</name>
</gene>
<dbReference type="PANTHER" id="PTHR43725">
    <property type="entry name" value="UDP-GLUCOSE 4-EPIMERASE"/>
    <property type="match status" value="1"/>
</dbReference>
<comment type="subunit">
    <text evidence="8">Homodimer.</text>
</comment>
<evidence type="ECO:0000256" key="2">
    <source>
        <dbReference type="ARBA" id="ARBA00000083"/>
    </source>
</evidence>
<dbReference type="Proteomes" id="UP001642483">
    <property type="component" value="Unassembled WGS sequence"/>
</dbReference>